<accession>A0A8J3DDV4</accession>
<comment type="caution">
    <text evidence="1">The sequence shown here is derived from an EMBL/GenBank/DDBJ whole genome shotgun (WGS) entry which is preliminary data.</text>
</comment>
<gene>
    <name evidence="1" type="ORF">GCM10007390_48530</name>
</gene>
<proteinExistence type="predicted"/>
<protein>
    <submittedName>
        <fullName evidence="1">Uncharacterized protein</fullName>
    </submittedName>
</protein>
<name>A0A8J3DDV4_9BACT</name>
<dbReference type="EMBL" id="BMXF01000007">
    <property type="protein sequence ID" value="GHB86993.1"/>
    <property type="molecule type" value="Genomic_DNA"/>
</dbReference>
<dbReference type="AlphaFoldDB" id="A0A8J3DDV4"/>
<reference evidence="1 2" key="1">
    <citation type="journal article" date="2014" name="Int. J. Syst. Evol. Microbiol.">
        <title>Complete genome sequence of Corynebacterium casei LMG S-19264T (=DSM 44701T), isolated from a smear-ripened cheese.</title>
        <authorList>
            <consortium name="US DOE Joint Genome Institute (JGI-PGF)"/>
            <person name="Walter F."/>
            <person name="Albersmeier A."/>
            <person name="Kalinowski J."/>
            <person name="Ruckert C."/>
        </authorList>
    </citation>
    <scope>NUCLEOTIDE SEQUENCE [LARGE SCALE GENOMIC DNA]</scope>
    <source>
        <strain evidence="1 2">KCTC 12866</strain>
    </source>
</reference>
<keyword evidence="2" id="KW-1185">Reference proteome</keyword>
<evidence type="ECO:0000313" key="2">
    <source>
        <dbReference type="Proteomes" id="UP000598271"/>
    </source>
</evidence>
<sequence>MTDSLARLLPGRWQLVEMGAGACFVAAHAPDRYTEMVLTDQGKGTVYQGGELLTTFQLSFHFYWGQLRFIMEETRAPAYFDFFPSFLDERAGRYYKPDSPYAHVYKNTILVCEETLVMYGPRTGLSFVFKRLPSP</sequence>
<organism evidence="1 2">
    <name type="scientific">Persicitalea jodogahamensis</name>
    <dbReference type="NCBI Taxonomy" id="402147"/>
    <lineage>
        <taxon>Bacteria</taxon>
        <taxon>Pseudomonadati</taxon>
        <taxon>Bacteroidota</taxon>
        <taxon>Cytophagia</taxon>
        <taxon>Cytophagales</taxon>
        <taxon>Spirosomataceae</taxon>
        <taxon>Persicitalea</taxon>
    </lineage>
</organism>
<dbReference type="Proteomes" id="UP000598271">
    <property type="component" value="Unassembled WGS sequence"/>
</dbReference>
<evidence type="ECO:0000313" key="1">
    <source>
        <dbReference type="EMBL" id="GHB86993.1"/>
    </source>
</evidence>